<feature type="transmembrane region" description="Helical" evidence="6">
    <location>
        <begin position="20"/>
        <end position="39"/>
    </location>
</feature>
<feature type="transmembrane region" description="Helical" evidence="6">
    <location>
        <begin position="170"/>
        <end position="192"/>
    </location>
</feature>
<dbReference type="OrthoDB" id="5900110at2"/>
<feature type="transmembrane region" description="Helical" evidence="6">
    <location>
        <begin position="213"/>
        <end position="235"/>
    </location>
</feature>
<evidence type="ECO:0000256" key="5">
    <source>
        <dbReference type="ARBA" id="ARBA00023136"/>
    </source>
</evidence>
<evidence type="ECO:0000313" key="9">
    <source>
        <dbReference type="Proteomes" id="UP000254848"/>
    </source>
</evidence>
<evidence type="ECO:0000256" key="2">
    <source>
        <dbReference type="ARBA" id="ARBA00022475"/>
    </source>
</evidence>
<dbReference type="PROSITE" id="PS50883">
    <property type="entry name" value="EAL"/>
    <property type="match status" value="1"/>
</dbReference>
<dbReference type="GO" id="GO:0005886">
    <property type="term" value="C:plasma membrane"/>
    <property type="evidence" value="ECO:0007669"/>
    <property type="project" value="UniProtKB-SubCell"/>
</dbReference>
<keyword evidence="5 6" id="KW-0472">Membrane</keyword>
<dbReference type="SMART" id="SM00267">
    <property type="entry name" value="GGDEF"/>
    <property type="match status" value="1"/>
</dbReference>
<dbReference type="CDD" id="cd01948">
    <property type="entry name" value="EAL"/>
    <property type="match status" value="1"/>
</dbReference>
<dbReference type="GO" id="GO:0071111">
    <property type="term" value="F:cyclic-guanylate-specific phosphodiesterase activity"/>
    <property type="evidence" value="ECO:0007669"/>
    <property type="project" value="InterPro"/>
</dbReference>
<name>A0A370QNC4_9GAMM</name>
<dbReference type="InterPro" id="IPR050706">
    <property type="entry name" value="Cyclic-di-GMP_PDE-like"/>
</dbReference>
<feature type="transmembrane region" description="Helical" evidence="6">
    <location>
        <begin position="85"/>
        <end position="105"/>
    </location>
</feature>
<keyword evidence="2" id="KW-1003">Cell membrane</keyword>
<feature type="domain" description="EAL" evidence="7">
    <location>
        <begin position="493"/>
        <end position="736"/>
    </location>
</feature>
<accession>A0A370QNC4</accession>
<dbReference type="AlphaFoldDB" id="A0A370QNC4"/>
<dbReference type="Pfam" id="PF05231">
    <property type="entry name" value="MASE1"/>
    <property type="match status" value="1"/>
</dbReference>
<gene>
    <name evidence="8" type="ORF">C8D90_10672</name>
</gene>
<evidence type="ECO:0000259" key="7">
    <source>
        <dbReference type="PROSITE" id="PS50883"/>
    </source>
</evidence>
<keyword evidence="4 6" id="KW-1133">Transmembrane helix</keyword>
<evidence type="ECO:0000256" key="1">
    <source>
        <dbReference type="ARBA" id="ARBA00004651"/>
    </source>
</evidence>
<dbReference type="InterPro" id="IPR035919">
    <property type="entry name" value="EAL_sf"/>
</dbReference>
<comment type="subcellular location">
    <subcellularLocation>
        <location evidence="1">Cell membrane</location>
        <topology evidence="1">Multi-pass membrane protein</topology>
    </subcellularLocation>
</comment>
<keyword evidence="9" id="KW-1185">Reference proteome</keyword>
<dbReference type="Pfam" id="PF00563">
    <property type="entry name" value="EAL"/>
    <property type="match status" value="1"/>
</dbReference>
<dbReference type="Gene3D" id="3.20.20.450">
    <property type="entry name" value="EAL domain"/>
    <property type="match status" value="1"/>
</dbReference>
<dbReference type="RefSeq" id="WP_115458987.1">
    <property type="nucleotide sequence ID" value="NZ_QRAP01000006.1"/>
</dbReference>
<dbReference type="InterPro" id="IPR001633">
    <property type="entry name" value="EAL_dom"/>
</dbReference>
<comment type="caution">
    <text evidence="8">The sequence shown here is derived from an EMBL/GenBank/DDBJ whole genome shotgun (WGS) entry which is preliminary data.</text>
</comment>
<feature type="transmembrane region" description="Helical" evidence="6">
    <location>
        <begin position="241"/>
        <end position="259"/>
    </location>
</feature>
<dbReference type="Proteomes" id="UP000254848">
    <property type="component" value="Unassembled WGS sequence"/>
</dbReference>
<protein>
    <submittedName>
        <fullName evidence="8">EAL domain-containing protein (Putative c-di-GMP-specific phosphodiesterase class I)</fullName>
    </submittedName>
</protein>
<evidence type="ECO:0000313" key="8">
    <source>
        <dbReference type="EMBL" id="RDK89867.1"/>
    </source>
</evidence>
<dbReference type="SUPFAM" id="SSF141868">
    <property type="entry name" value="EAL domain-like"/>
    <property type="match status" value="1"/>
</dbReference>
<evidence type="ECO:0000256" key="3">
    <source>
        <dbReference type="ARBA" id="ARBA00022692"/>
    </source>
</evidence>
<keyword evidence="3 6" id="KW-0812">Transmembrane</keyword>
<sequence length="736" mass="83960">MNNVSRRCARHLNHWWGLPLLFSAVLLPLGSTISPTLALDDGTAYLLFWPLAVALSLLLIFSWRVFPALVLVNMIRYTYAMGPGIGIAVTLAFSFAIGLCWYGFTKQAGSRWSAGFGNPPAMFARLFWLALILPLLLILIVQIAIILGVSPRTVGEPSTNPFTIRSLLNYQSLAIVCLSGVPLCYYLIRTLIRPRFWRVIIRRIRREMAPGVSMWELSLWVLSTAAIVILLSVQFHGSDNILYSDYTLTLLFPLMLFGSMRLGYQLSSLMWHSSVIVLLYNYPGYVRQEDLLHNLAFIMSMLMVFTLTVILMSVLTTRQRRLYVKSRRAAMVDPMVQLHNVRSLEHTLEEHERSVLCFLRIANLDALCRTYGMQMWVEYKQRLAKVLMAEMHHKDERVYQLPSYDLLIRLNIHDWETTLKRLSRALEQFRLCWNGLPLHLHHGIGYCIVRYPVEHLYAIIGELSTMAEISLGTGKPESSQANFRHLQNNINKKVDMLHDIQRALDDNSLILMAQPIQGFRGDRYYEILLRLPGEDGIAVMPDAFLPVVDEFGLNYDIDLWVLKHTLAFIDENRERLPGLCFSVNLTPSTLVRPTLVHDIAELLQTHQVEPYQLILEITETNVAQSLELAKQTLASLRQLGCRIAIDDFGTGYASYDRLKHIEADILKIDGSFIRPLADSLLDQQIVAAMCQIARLKKLTVVAEYVETEAQRLQLKVLGVDYIQGYLLGMPVQLSEL</sequence>
<dbReference type="PANTHER" id="PTHR33121">
    <property type="entry name" value="CYCLIC DI-GMP PHOSPHODIESTERASE PDEF"/>
    <property type="match status" value="1"/>
</dbReference>
<dbReference type="InterPro" id="IPR007895">
    <property type="entry name" value="MASE1"/>
</dbReference>
<reference evidence="8 9" key="1">
    <citation type="submission" date="2018-07" db="EMBL/GenBank/DDBJ databases">
        <title>Genomic Encyclopedia of Type Strains, Phase IV (KMG-IV): sequencing the most valuable type-strain genomes for metagenomic binning, comparative biology and taxonomic classification.</title>
        <authorList>
            <person name="Goeker M."/>
        </authorList>
    </citation>
    <scope>NUCLEOTIDE SEQUENCE [LARGE SCALE GENOMIC DNA]</scope>
    <source>
        <strain evidence="8 9">DSM 103736</strain>
    </source>
</reference>
<feature type="transmembrane region" description="Helical" evidence="6">
    <location>
        <begin position="295"/>
        <end position="317"/>
    </location>
</feature>
<feature type="transmembrane region" description="Helical" evidence="6">
    <location>
        <begin position="126"/>
        <end position="150"/>
    </location>
</feature>
<dbReference type="EMBL" id="QRAP01000006">
    <property type="protein sequence ID" value="RDK89867.1"/>
    <property type="molecule type" value="Genomic_DNA"/>
</dbReference>
<dbReference type="InterPro" id="IPR000160">
    <property type="entry name" value="GGDEF_dom"/>
</dbReference>
<dbReference type="PANTHER" id="PTHR33121:SF64">
    <property type="entry name" value="CYCLIC DI-GMP PHOSPHODIESTERASE PDEF"/>
    <property type="match status" value="1"/>
</dbReference>
<evidence type="ECO:0000256" key="4">
    <source>
        <dbReference type="ARBA" id="ARBA00022989"/>
    </source>
</evidence>
<organism evidence="8 9">
    <name type="scientific">Enterobacillus tribolii</name>
    <dbReference type="NCBI Taxonomy" id="1487935"/>
    <lineage>
        <taxon>Bacteria</taxon>
        <taxon>Pseudomonadati</taxon>
        <taxon>Pseudomonadota</taxon>
        <taxon>Gammaproteobacteria</taxon>
        <taxon>Enterobacterales</taxon>
        <taxon>Hafniaceae</taxon>
        <taxon>Enterobacillus</taxon>
    </lineage>
</organism>
<dbReference type="SMART" id="SM00052">
    <property type="entry name" value="EAL"/>
    <property type="match status" value="1"/>
</dbReference>
<feature type="transmembrane region" description="Helical" evidence="6">
    <location>
        <begin position="46"/>
        <end position="65"/>
    </location>
</feature>
<evidence type="ECO:0000256" key="6">
    <source>
        <dbReference type="SAM" id="Phobius"/>
    </source>
</evidence>
<proteinExistence type="predicted"/>